<dbReference type="Pfam" id="PF00406">
    <property type="entry name" value="ADK"/>
    <property type="match status" value="1"/>
</dbReference>
<accession>A0ABN9PSD0</accession>
<name>A0ABN9PSD0_9DINO</name>
<dbReference type="InterPro" id="IPR027417">
    <property type="entry name" value="P-loop_NTPase"/>
</dbReference>
<feature type="binding site" evidence="9">
    <location>
        <position position="245"/>
    </location>
    <ligand>
        <name>ATP</name>
        <dbReference type="ChEBI" id="CHEBI:30616"/>
    </ligand>
</feature>
<dbReference type="SUPFAM" id="SSF54427">
    <property type="entry name" value="NTF2-like"/>
    <property type="match status" value="1"/>
</dbReference>
<dbReference type="Gene3D" id="3.10.450.50">
    <property type="match status" value="1"/>
</dbReference>
<evidence type="ECO:0000256" key="1">
    <source>
        <dbReference type="ARBA" id="ARBA00022490"/>
    </source>
</evidence>
<feature type="binding site" evidence="9">
    <location>
        <position position="251"/>
    </location>
    <ligand>
        <name>a ribonucleoside 5'-phosphate</name>
        <dbReference type="ChEBI" id="CHEBI:58043"/>
    </ligand>
</feature>
<comment type="similarity">
    <text evidence="9">Belongs to the adenylate kinase family. UMP-CMP kinase subfamily.</text>
</comment>
<keyword evidence="4 9" id="KW-0418">Kinase</keyword>
<comment type="catalytic activity">
    <reaction evidence="9">
        <text>CMP + ATP = CDP + ADP</text>
        <dbReference type="Rhea" id="RHEA:11600"/>
        <dbReference type="ChEBI" id="CHEBI:30616"/>
        <dbReference type="ChEBI" id="CHEBI:58069"/>
        <dbReference type="ChEBI" id="CHEBI:60377"/>
        <dbReference type="ChEBI" id="CHEBI:456216"/>
        <dbReference type="EC" id="2.7.4.14"/>
    </reaction>
</comment>
<dbReference type="Gene3D" id="3.40.50.300">
    <property type="entry name" value="P-loop containing nucleotide triphosphate hydrolases"/>
    <property type="match status" value="1"/>
</dbReference>
<keyword evidence="2 9" id="KW-0808">Transferase</keyword>
<dbReference type="NCBIfam" id="TIGR01359">
    <property type="entry name" value="UMP_CMP_kin_fam"/>
    <property type="match status" value="1"/>
</dbReference>
<dbReference type="CDD" id="cd01428">
    <property type="entry name" value="ADK"/>
    <property type="match status" value="1"/>
</dbReference>
<evidence type="ECO:0000256" key="3">
    <source>
        <dbReference type="ARBA" id="ARBA00022741"/>
    </source>
</evidence>
<protein>
    <recommendedName>
        <fullName evidence="9">UMP-CMP kinase</fullName>
        <ecNumber evidence="9">2.7.4.14</ecNumber>
    </recommendedName>
    <alternativeName>
        <fullName evidence="9">Deoxycytidylate kinase</fullName>
        <shortName evidence="9">CK</shortName>
        <shortName evidence="9">dCMP kinase</shortName>
    </alternativeName>
    <alternativeName>
        <fullName evidence="9">Uridine monophosphate/cytidine monophosphate kinase</fullName>
        <shortName evidence="9">UMP/CMP kinase</shortName>
        <shortName evidence="9">UMP/CMPK</shortName>
    </alternativeName>
</protein>
<feature type="binding site" evidence="9">
    <location>
        <position position="290"/>
    </location>
    <ligand>
        <name>ATP</name>
        <dbReference type="ChEBI" id="CHEBI:30616"/>
    </ligand>
</feature>
<dbReference type="PANTHER" id="PTHR23359">
    <property type="entry name" value="NUCLEOTIDE KINASE"/>
    <property type="match status" value="1"/>
</dbReference>
<organism evidence="10 11">
    <name type="scientific">Prorocentrum cordatum</name>
    <dbReference type="NCBI Taxonomy" id="2364126"/>
    <lineage>
        <taxon>Eukaryota</taxon>
        <taxon>Sar</taxon>
        <taxon>Alveolata</taxon>
        <taxon>Dinophyceae</taxon>
        <taxon>Prorocentrales</taxon>
        <taxon>Prorocentraceae</taxon>
        <taxon>Prorocentrum</taxon>
    </lineage>
</organism>
<feature type="binding site" evidence="9">
    <location>
        <position position="154"/>
    </location>
    <ligand>
        <name>a ribonucleoside 5'-phosphate</name>
        <dbReference type="ChEBI" id="CHEBI:58043"/>
    </ligand>
</feature>
<dbReference type="SUPFAM" id="SSF52540">
    <property type="entry name" value="P-loop containing nucleoside triphosphate hydrolases"/>
    <property type="match status" value="1"/>
</dbReference>
<feature type="binding site" evidence="9">
    <location>
        <position position="210"/>
    </location>
    <ligand>
        <name>CMP</name>
        <dbReference type="ChEBI" id="CHEBI:60377"/>
    </ligand>
</feature>
<evidence type="ECO:0000313" key="10">
    <source>
        <dbReference type="EMBL" id="CAK0794847.1"/>
    </source>
</evidence>
<keyword evidence="1 9" id="KW-0963">Cytoplasm</keyword>
<keyword evidence="3 9" id="KW-0547">Nucleotide-binding</keyword>
<sequence>MAERLRELTTTYFKVWNSHDQAGIEALHSEKSTLKDWNAEHGPTRADVAKGIAGIWKDVPTIKIEIVDLFTSVTNTCVASIRVIVDAATTLKVTDVIEYDDAGLVVRLDAYVAQPKPKVLFVLGGPGAGKGTQCAKIVEEFSDWAHISAGDCLRAERQDPNSKDGELIEQIIKEGKIVPVAITVKLLQKAMVASKKSCFLIDGFPRNLDNVTGWKENVGELGAQVCGVLYYEAKEDELEKRLLSRGETSGRSDDNIDSIRKRFKTYISETMPIIDEYKAKNLVYTVDGMPPADEVWKVTQGIVRQVEAMPPM</sequence>
<dbReference type="EMBL" id="CAUYUJ010001224">
    <property type="protein sequence ID" value="CAK0794847.1"/>
    <property type="molecule type" value="Genomic_DNA"/>
</dbReference>
<evidence type="ECO:0000256" key="6">
    <source>
        <dbReference type="ARBA" id="ARBA00022975"/>
    </source>
</evidence>
<evidence type="ECO:0000256" key="5">
    <source>
        <dbReference type="ARBA" id="ARBA00022840"/>
    </source>
</evidence>
<evidence type="ECO:0000256" key="8">
    <source>
        <dbReference type="ARBA" id="ARBA00048116"/>
    </source>
</evidence>
<dbReference type="EC" id="2.7.4.14" evidence="9"/>
<evidence type="ECO:0000256" key="4">
    <source>
        <dbReference type="ARBA" id="ARBA00022777"/>
    </source>
</evidence>
<evidence type="ECO:0000313" key="11">
    <source>
        <dbReference type="Proteomes" id="UP001189429"/>
    </source>
</evidence>
<keyword evidence="5 9" id="KW-0067">ATP-binding</keyword>
<keyword evidence="7 9" id="KW-0539">Nucleus</keyword>
<comment type="cofactor">
    <cofactor evidence="9">
        <name>Mg(2+)</name>
        <dbReference type="ChEBI" id="CHEBI:18420"/>
    </cofactor>
    <text evidence="9">Binds 1 Mg(2+) ion per monomer.</text>
</comment>
<feature type="region of interest" description="LID" evidence="9">
    <location>
        <begin position="244"/>
        <end position="254"/>
    </location>
</feature>
<comment type="catalytic activity">
    <reaction evidence="9">
        <text>dCMP + ATP = dCDP + ADP</text>
        <dbReference type="Rhea" id="RHEA:25094"/>
        <dbReference type="ChEBI" id="CHEBI:30616"/>
        <dbReference type="ChEBI" id="CHEBI:57566"/>
        <dbReference type="ChEBI" id="CHEBI:58593"/>
        <dbReference type="ChEBI" id="CHEBI:456216"/>
        <dbReference type="EC" id="2.7.4.14"/>
    </reaction>
</comment>
<evidence type="ECO:0000256" key="9">
    <source>
        <dbReference type="HAMAP-Rule" id="MF_03172"/>
    </source>
</evidence>
<dbReference type="HAMAP" id="MF_00235">
    <property type="entry name" value="Adenylate_kinase_Adk"/>
    <property type="match status" value="1"/>
</dbReference>
<keyword evidence="6 9" id="KW-0665">Pyrimidine biosynthesis</keyword>
<dbReference type="InterPro" id="IPR000850">
    <property type="entry name" value="Adenylat/UMP-CMP_kin"/>
</dbReference>
<feature type="region of interest" description="NMPbind" evidence="9">
    <location>
        <begin position="148"/>
        <end position="178"/>
    </location>
</feature>
<reference evidence="10" key="1">
    <citation type="submission" date="2023-10" db="EMBL/GenBank/DDBJ databases">
        <authorList>
            <person name="Chen Y."/>
            <person name="Shah S."/>
            <person name="Dougan E. K."/>
            <person name="Thang M."/>
            <person name="Chan C."/>
        </authorList>
    </citation>
    <scope>NUCLEOTIDE SEQUENCE [LARGE SCALE GENOMIC DNA]</scope>
</reference>
<comment type="subcellular location">
    <subcellularLocation>
        <location evidence="9">Cytoplasm</location>
    </subcellularLocation>
    <subcellularLocation>
        <location evidence="9">Nucleus</location>
    </subcellularLocation>
</comment>
<dbReference type="Proteomes" id="UP001189429">
    <property type="component" value="Unassembled WGS sequence"/>
</dbReference>
<dbReference type="HAMAP" id="MF_03172">
    <property type="entry name" value="Adenylate_kinase_UMP_CMP_kin"/>
    <property type="match status" value="1"/>
</dbReference>
<keyword evidence="11" id="KW-1185">Reference proteome</keyword>
<comment type="domain">
    <text evidence="9">Consists of three domains, a large central CORE domain and two small peripheral domains, NMPbind and LID, which undergo movements during catalysis. The LID domain closes over the site of phosphoryl transfer upon ATP binding. Assembling and dissambling the active center during each catalytic cycle provides an effective means to prevent ATP hydrolysis.</text>
</comment>
<comment type="subunit">
    <text evidence="9">Monomer.</text>
</comment>
<proteinExistence type="inferred from homology"/>
<feature type="binding site" evidence="9">
    <location>
        <begin position="176"/>
        <end position="178"/>
    </location>
    <ligand>
        <name>a ribonucleoside 5'-phosphate</name>
        <dbReference type="ChEBI" id="CHEBI:58043"/>
    </ligand>
</feature>
<feature type="binding site" evidence="9">
    <location>
        <begin position="203"/>
        <end position="206"/>
    </location>
    <ligand>
        <name>a ribonucleoside 5'-phosphate</name>
        <dbReference type="ChEBI" id="CHEBI:58043"/>
    </ligand>
</feature>
<dbReference type="PRINTS" id="PR00094">
    <property type="entry name" value="ADENYLTKNASE"/>
</dbReference>
<dbReference type="InterPro" id="IPR006266">
    <property type="entry name" value="UMP_CMP_kinase"/>
</dbReference>
<comment type="catalytic activity">
    <reaction evidence="8 9">
        <text>UMP + ATP = UDP + ADP</text>
        <dbReference type="Rhea" id="RHEA:24400"/>
        <dbReference type="ChEBI" id="CHEBI:30616"/>
        <dbReference type="ChEBI" id="CHEBI:57865"/>
        <dbReference type="ChEBI" id="CHEBI:58223"/>
        <dbReference type="ChEBI" id="CHEBI:456216"/>
        <dbReference type="EC" id="2.7.4.14"/>
    </reaction>
</comment>
<comment type="function">
    <text evidence="9">Catalyzes the phosphorylation of pyrimidine nucleoside monophosphates at the expense of ATP. Plays an important role in de novo pyrimidine nucleotide biosynthesis. Has preference for UMP and CMP as phosphate acceptors.</text>
</comment>
<evidence type="ECO:0000256" key="7">
    <source>
        <dbReference type="ARBA" id="ARBA00023242"/>
    </source>
</evidence>
<feature type="binding site" evidence="9">
    <location>
        <position position="262"/>
    </location>
    <ligand>
        <name>a ribonucleoside 5'-phosphate</name>
        <dbReference type="ChEBI" id="CHEBI:58043"/>
    </ligand>
</feature>
<comment type="caution">
    <text evidence="10">The sequence shown here is derived from an EMBL/GenBank/DDBJ whole genome shotgun (WGS) entry which is preliminary data.</text>
</comment>
<dbReference type="PROSITE" id="PS00113">
    <property type="entry name" value="ADENYLATE_KINASE"/>
    <property type="match status" value="1"/>
</dbReference>
<dbReference type="InterPro" id="IPR032710">
    <property type="entry name" value="NTF2-like_dom_sf"/>
</dbReference>
<gene>
    <name evidence="10" type="ORF">PCOR1329_LOCUS4704</name>
</gene>
<feature type="binding site" evidence="9">
    <location>
        <begin position="127"/>
        <end position="132"/>
    </location>
    <ligand>
        <name>ATP</name>
        <dbReference type="ChEBI" id="CHEBI:30616"/>
    </ligand>
</feature>
<dbReference type="InterPro" id="IPR033690">
    <property type="entry name" value="Adenylat_kinase_CS"/>
</dbReference>
<evidence type="ECO:0000256" key="2">
    <source>
        <dbReference type="ARBA" id="ARBA00022679"/>
    </source>
</evidence>